<evidence type="ECO:0000313" key="9">
    <source>
        <dbReference type="EMBL" id="CAF0960125.1"/>
    </source>
</evidence>
<dbReference type="Proteomes" id="UP000677228">
    <property type="component" value="Unassembled WGS sequence"/>
</dbReference>
<keyword evidence="5" id="KW-0442">Lipid degradation</keyword>
<dbReference type="PANTHER" id="PTHR18896:SF76">
    <property type="entry name" value="PHOSPHOLIPASE"/>
    <property type="match status" value="1"/>
</dbReference>
<reference evidence="10" key="1">
    <citation type="submission" date="2021-02" db="EMBL/GenBank/DDBJ databases">
        <authorList>
            <person name="Nowell W R."/>
        </authorList>
    </citation>
    <scope>NUCLEOTIDE SEQUENCE</scope>
</reference>
<organism evidence="10 11">
    <name type="scientific">Didymodactylos carnosus</name>
    <dbReference type="NCBI Taxonomy" id="1234261"/>
    <lineage>
        <taxon>Eukaryota</taxon>
        <taxon>Metazoa</taxon>
        <taxon>Spiralia</taxon>
        <taxon>Gnathifera</taxon>
        <taxon>Rotifera</taxon>
        <taxon>Eurotatoria</taxon>
        <taxon>Bdelloidea</taxon>
        <taxon>Philodinida</taxon>
        <taxon>Philodinidae</taxon>
        <taxon>Didymodactylos</taxon>
    </lineage>
</organism>
<dbReference type="PROSITE" id="PS50035">
    <property type="entry name" value="PLD"/>
    <property type="match status" value="1"/>
</dbReference>
<dbReference type="Gene3D" id="3.30.870.10">
    <property type="entry name" value="Endonuclease Chain A"/>
    <property type="match status" value="1"/>
</dbReference>
<keyword evidence="6" id="KW-0443">Lipid metabolism</keyword>
<dbReference type="GO" id="GO:0009395">
    <property type="term" value="P:phospholipid catabolic process"/>
    <property type="evidence" value="ECO:0007669"/>
    <property type="project" value="TreeGrafter"/>
</dbReference>
<dbReference type="SMART" id="SM00155">
    <property type="entry name" value="PLDc"/>
    <property type="match status" value="1"/>
</dbReference>
<keyword evidence="4" id="KW-0378">Hydrolase</keyword>
<dbReference type="GO" id="GO:0004630">
    <property type="term" value="F:phospholipase D activity"/>
    <property type="evidence" value="ECO:0007669"/>
    <property type="project" value="UniProtKB-EC"/>
</dbReference>
<proteinExistence type="predicted"/>
<evidence type="ECO:0000256" key="6">
    <source>
        <dbReference type="ARBA" id="ARBA00023098"/>
    </source>
</evidence>
<dbReference type="SUPFAM" id="SSF56024">
    <property type="entry name" value="Phospholipase D/nuclease"/>
    <property type="match status" value="1"/>
</dbReference>
<dbReference type="AlphaFoldDB" id="A0A8S2IBM8"/>
<dbReference type="EMBL" id="CAJOBA010005099">
    <property type="protein sequence ID" value="CAF3732993.1"/>
    <property type="molecule type" value="Genomic_DNA"/>
</dbReference>
<sequence>MLVDQGFTIETGLKRTGTTHTIKITNLQRPLVLKCKSNTIKELWLKQLELLRDRCSIAGLSNTLARNQFDSFVPTRTGQLGYWFVNAKGYMESVAKAISNAKEEIFITDWWLSPELMLVRPSDNPLHRLDNLLGKKADEGVRIFVMVYREMKLAMGLNSLHTERVLKSKNKQNIKIIRHPRHVLTKGIELLWSHHEKCVIIDQKIAFVGGIDLCFGRWDDDIMRLVDLGEDNIRTLKSAEEIKAESEKKETVEAAKKIVTKMAEDAGAQQTVSSNEMQTNTGAKNKFEYEHPLDRKNAIKKREQDDQKEQLQEQLPLLKKSTADQYDTISSTKKSTESKPSFTDNFSNIYRRQKY</sequence>
<feature type="compositionally biased region" description="Basic and acidic residues" evidence="7">
    <location>
        <begin position="285"/>
        <end position="311"/>
    </location>
</feature>
<evidence type="ECO:0000259" key="8">
    <source>
        <dbReference type="PROSITE" id="PS50035"/>
    </source>
</evidence>
<feature type="region of interest" description="Disordered" evidence="7">
    <location>
        <begin position="265"/>
        <end position="355"/>
    </location>
</feature>
<evidence type="ECO:0000256" key="5">
    <source>
        <dbReference type="ARBA" id="ARBA00022963"/>
    </source>
</evidence>
<feature type="compositionally biased region" description="Polar residues" evidence="7">
    <location>
        <begin position="342"/>
        <end position="355"/>
    </location>
</feature>
<evidence type="ECO:0000256" key="7">
    <source>
        <dbReference type="SAM" id="MobiDB-lite"/>
    </source>
</evidence>
<dbReference type="EMBL" id="CAJNOK010005094">
    <property type="protein sequence ID" value="CAF0960125.1"/>
    <property type="molecule type" value="Genomic_DNA"/>
</dbReference>
<dbReference type="GO" id="GO:0060627">
    <property type="term" value="P:regulation of vesicle-mediated transport"/>
    <property type="evidence" value="ECO:0007669"/>
    <property type="project" value="TreeGrafter"/>
</dbReference>
<comment type="caution">
    <text evidence="10">The sequence shown here is derived from an EMBL/GenBank/DDBJ whole genome shotgun (WGS) entry which is preliminary data.</text>
</comment>
<dbReference type="Proteomes" id="UP000682733">
    <property type="component" value="Unassembled WGS sequence"/>
</dbReference>
<keyword evidence="3" id="KW-0677">Repeat</keyword>
<evidence type="ECO:0000256" key="4">
    <source>
        <dbReference type="ARBA" id="ARBA00022801"/>
    </source>
</evidence>
<feature type="compositionally biased region" description="Low complexity" evidence="7">
    <location>
        <begin position="328"/>
        <end position="341"/>
    </location>
</feature>
<dbReference type="InterPro" id="IPR001736">
    <property type="entry name" value="PLipase_D/transphosphatidylase"/>
</dbReference>
<evidence type="ECO:0000256" key="2">
    <source>
        <dbReference type="ARBA" id="ARBA00012027"/>
    </source>
</evidence>
<protein>
    <recommendedName>
        <fullName evidence="2">phospholipase D</fullName>
        <ecNumber evidence="2">3.1.4.4</ecNumber>
    </recommendedName>
</protein>
<dbReference type="Pfam" id="PF00614">
    <property type="entry name" value="PLDc"/>
    <property type="match status" value="1"/>
</dbReference>
<gene>
    <name evidence="9" type="ORF">OVA965_LOCUS12591</name>
    <name evidence="10" type="ORF">TMI583_LOCUS12595</name>
</gene>
<feature type="domain" description="PLD phosphodiesterase" evidence="8">
    <location>
        <begin position="190"/>
        <end position="217"/>
    </location>
</feature>
<dbReference type="EC" id="3.1.4.4" evidence="2"/>
<comment type="catalytic activity">
    <reaction evidence="1">
        <text>a 1,2-diacyl-sn-glycero-3-phosphocholine + H2O = a 1,2-diacyl-sn-glycero-3-phosphate + choline + H(+)</text>
        <dbReference type="Rhea" id="RHEA:14445"/>
        <dbReference type="ChEBI" id="CHEBI:15354"/>
        <dbReference type="ChEBI" id="CHEBI:15377"/>
        <dbReference type="ChEBI" id="CHEBI:15378"/>
        <dbReference type="ChEBI" id="CHEBI:57643"/>
        <dbReference type="ChEBI" id="CHEBI:58608"/>
        <dbReference type="EC" id="3.1.4.4"/>
    </reaction>
</comment>
<evidence type="ECO:0000313" key="10">
    <source>
        <dbReference type="EMBL" id="CAF3732993.1"/>
    </source>
</evidence>
<evidence type="ECO:0000313" key="11">
    <source>
        <dbReference type="Proteomes" id="UP000682733"/>
    </source>
</evidence>
<name>A0A8S2IBM8_9BILA</name>
<evidence type="ECO:0000256" key="1">
    <source>
        <dbReference type="ARBA" id="ARBA00000798"/>
    </source>
</evidence>
<feature type="compositionally biased region" description="Polar residues" evidence="7">
    <location>
        <begin position="268"/>
        <end position="283"/>
    </location>
</feature>
<dbReference type="InterPro" id="IPR015679">
    <property type="entry name" value="PLipase_D_fam"/>
</dbReference>
<evidence type="ECO:0000256" key="3">
    <source>
        <dbReference type="ARBA" id="ARBA00022737"/>
    </source>
</evidence>
<accession>A0A8S2IBM8</accession>
<dbReference type="PANTHER" id="PTHR18896">
    <property type="entry name" value="PHOSPHOLIPASE D"/>
    <property type="match status" value="1"/>
</dbReference>
<feature type="non-terminal residue" evidence="10">
    <location>
        <position position="355"/>
    </location>
</feature>